<comment type="similarity">
    <text evidence="2 6">Belongs to the type IA topoisomerase family.</text>
</comment>
<evidence type="ECO:0000259" key="7">
    <source>
        <dbReference type="PROSITE" id="PS50880"/>
    </source>
</evidence>
<reference evidence="9 10" key="1">
    <citation type="submission" date="2013-12" db="EMBL/GenBank/DDBJ databases">
        <title>The Genome Sequence of Candida albicans P78048.</title>
        <authorList>
            <consortium name="The Broad Institute Genome Sequencing Platform"/>
            <consortium name="The Broad Institute Genome Sequencing Center for Infectious Disease"/>
            <person name="Cuomo C."/>
            <person name="Bennett R."/>
            <person name="Hirakawa M."/>
            <person name="Noverr M."/>
            <person name="Mitchell A."/>
            <person name="Young S.K."/>
            <person name="Zeng Q."/>
            <person name="Gargeya S."/>
            <person name="Fitzgerald M."/>
            <person name="Abouelleil A."/>
            <person name="Alvarado L."/>
            <person name="Berlin A.M."/>
            <person name="Chapman S.B."/>
            <person name="Dewar J."/>
            <person name="Goldberg J."/>
            <person name="Griggs A."/>
            <person name="Gujja S."/>
            <person name="Hansen M."/>
            <person name="Howarth C."/>
            <person name="Imamovic A."/>
            <person name="Larimer J."/>
            <person name="McCowan C."/>
            <person name="Murphy C."/>
            <person name="Pearson M."/>
            <person name="Priest M."/>
            <person name="Roberts A."/>
            <person name="Saif S."/>
            <person name="Shea T."/>
            <person name="Sykes S."/>
            <person name="Wortman J."/>
            <person name="Nusbaum C."/>
            <person name="Birren B."/>
        </authorList>
    </citation>
    <scope>NUCLEOTIDE SEQUENCE [LARGE SCALE GENOMIC DNA]</scope>
    <source>
        <strain evidence="9 10">P78048</strain>
    </source>
</reference>
<keyword evidence="4 6" id="KW-0238">DNA-binding</keyword>
<dbReference type="AlphaFoldDB" id="A0AB34PTL7"/>
<dbReference type="Proteomes" id="UP000030161">
    <property type="component" value="Unassembled WGS sequence"/>
</dbReference>
<evidence type="ECO:0000256" key="6">
    <source>
        <dbReference type="RuleBase" id="RU362092"/>
    </source>
</evidence>
<evidence type="ECO:0000313" key="10">
    <source>
        <dbReference type="Proteomes" id="UP000030161"/>
    </source>
</evidence>
<dbReference type="SUPFAM" id="SSF56712">
    <property type="entry name" value="Prokaryotic type I DNA topoisomerase"/>
    <property type="match status" value="1"/>
</dbReference>
<keyword evidence="5 6" id="KW-0413">Isomerase</keyword>
<evidence type="ECO:0000256" key="2">
    <source>
        <dbReference type="ARBA" id="ARBA00009446"/>
    </source>
</evidence>
<accession>A0AB34PTL7</accession>
<keyword evidence="3 6" id="KW-0799">Topoisomerase</keyword>
<dbReference type="PRINTS" id="PR00417">
    <property type="entry name" value="PRTPISMRASEI"/>
</dbReference>
<feature type="domain" description="Toprim" evidence="7">
    <location>
        <begin position="2"/>
        <end position="140"/>
    </location>
</feature>
<dbReference type="Pfam" id="PF01131">
    <property type="entry name" value="Topoisom_bac"/>
    <property type="match status" value="1"/>
</dbReference>
<dbReference type="GO" id="GO:0005634">
    <property type="term" value="C:nucleus"/>
    <property type="evidence" value="ECO:0007669"/>
    <property type="project" value="TreeGrafter"/>
</dbReference>
<dbReference type="InterPro" id="IPR013824">
    <property type="entry name" value="Topo_IA_cen_sub1"/>
</dbReference>
<dbReference type="InterPro" id="IPR000380">
    <property type="entry name" value="Topo_IA"/>
</dbReference>
<dbReference type="Gene3D" id="1.10.290.10">
    <property type="entry name" value="Topoisomerase I, domain 4"/>
    <property type="match status" value="1"/>
</dbReference>
<dbReference type="GO" id="GO:0035825">
    <property type="term" value="P:homologous recombination"/>
    <property type="evidence" value="ECO:0007669"/>
    <property type="project" value="UniProtKB-ARBA"/>
</dbReference>
<comment type="catalytic activity">
    <reaction evidence="1 6">
        <text>ATP-independent breakage of single-stranded DNA, followed by passage and rejoining.</text>
        <dbReference type="EC" id="5.6.2.1"/>
    </reaction>
</comment>
<evidence type="ECO:0000256" key="1">
    <source>
        <dbReference type="ARBA" id="ARBA00000213"/>
    </source>
</evidence>
<dbReference type="CDD" id="cd00186">
    <property type="entry name" value="TOP1Ac"/>
    <property type="match status" value="1"/>
</dbReference>
<gene>
    <name evidence="9" type="ORF">MG3_02944</name>
</gene>
<dbReference type="SMART" id="SM00436">
    <property type="entry name" value="TOP1Bc"/>
    <property type="match status" value="1"/>
</dbReference>
<dbReference type="SMART" id="SM00437">
    <property type="entry name" value="TOP1Ac"/>
    <property type="match status" value="1"/>
</dbReference>
<dbReference type="GO" id="GO:0006265">
    <property type="term" value="P:DNA topological change"/>
    <property type="evidence" value="ECO:0007669"/>
    <property type="project" value="InterPro"/>
</dbReference>
<evidence type="ECO:0000256" key="3">
    <source>
        <dbReference type="ARBA" id="ARBA00023029"/>
    </source>
</evidence>
<protein>
    <recommendedName>
        <fullName evidence="6">DNA topoisomerase</fullName>
        <ecNumber evidence="6">5.6.2.1</ecNumber>
    </recommendedName>
</protein>
<dbReference type="InterPro" id="IPR013497">
    <property type="entry name" value="Topo_IA_cen"/>
</dbReference>
<dbReference type="PANTHER" id="PTHR11390:SF21">
    <property type="entry name" value="DNA TOPOISOMERASE 3-ALPHA"/>
    <property type="match status" value="1"/>
</dbReference>
<proteinExistence type="inferred from homology"/>
<dbReference type="InterPro" id="IPR013826">
    <property type="entry name" value="Topo_IA_cen_sub3"/>
</dbReference>
<dbReference type="GO" id="GO:0003917">
    <property type="term" value="F:DNA topoisomerase type I (single strand cut, ATP-independent) activity"/>
    <property type="evidence" value="ECO:0007669"/>
    <property type="project" value="UniProtKB-EC"/>
</dbReference>
<dbReference type="FunFam" id="3.40.50.140:FF:000003">
    <property type="entry name" value="DNA topoisomerase"/>
    <property type="match status" value="1"/>
</dbReference>
<dbReference type="EMBL" id="AJIX01000015">
    <property type="protein sequence ID" value="KGR12856.1"/>
    <property type="molecule type" value="Genomic_DNA"/>
</dbReference>
<dbReference type="InterPro" id="IPR013825">
    <property type="entry name" value="Topo_IA_cen_sub2"/>
</dbReference>
<dbReference type="GO" id="GO:0006281">
    <property type="term" value="P:DNA repair"/>
    <property type="evidence" value="ECO:0007669"/>
    <property type="project" value="TreeGrafter"/>
</dbReference>
<dbReference type="InterPro" id="IPR023405">
    <property type="entry name" value="Topo_IA_core_domain"/>
</dbReference>
<dbReference type="Gene3D" id="2.70.20.10">
    <property type="entry name" value="Topoisomerase I, domain 3"/>
    <property type="match status" value="1"/>
</dbReference>
<dbReference type="InterPro" id="IPR034144">
    <property type="entry name" value="TOPRIM_TopoIII"/>
</dbReference>
<dbReference type="EC" id="5.6.2.1" evidence="6"/>
<dbReference type="PANTHER" id="PTHR11390">
    <property type="entry name" value="PROKARYOTIC DNA TOPOISOMERASE"/>
    <property type="match status" value="1"/>
</dbReference>
<name>A0AB34PTL7_CANAX</name>
<dbReference type="GO" id="GO:0003677">
    <property type="term" value="F:DNA binding"/>
    <property type="evidence" value="ECO:0007669"/>
    <property type="project" value="UniProtKB-KW"/>
</dbReference>
<dbReference type="InterPro" id="IPR006171">
    <property type="entry name" value="TOPRIM_dom"/>
</dbReference>
<evidence type="ECO:0000259" key="8">
    <source>
        <dbReference type="PROSITE" id="PS52039"/>
    </source>
</evidence>
<organism evidence="9 10">
    <name type="scientific">Candida albicans P78048</name>
    <dbReference type="NCBI Taxonomy" id="1094989"/>
    <lineage>
        <taxon>Eukaryota</taxon>
        <taxon>Fungi</taxon>
        <taxon>Dikarya</taxon>
        <taxon>Ascomycota</taxon>
        <taxon>Saccharomycotina</taxon>
        <taxon>Pichiomycetes</taxon>
        <taxon>Debaryomycetaceae</taxon>
        <taxon>Candida/Lodderomyces clade</taxon>
        <taxon>Candida</taxon>
    </lineage>
</organism>
<comment type="caution">
    <text evidence="9">The sequence shown here is derived from an EMBL/GenBank/DDBJ whole genome shotgun (WGS) entry which is preliminary data.</text>
</comment>
<evidence type="ECO:0000313" key="9">
    <source>
        <dbReference type="EMBL" id="KGR12856.1"/>
    </source>
</evidence>
<dbReference type="SMART" id="SM00493">
    <property type="entry name" value="TOPRIM"/>
    <property type="match status" value="1"/>
</dbReference>
<evidence type="ECO:0000256" key="5">
    <source>
        <dbReference type="ARBA" id="ARBA00023235"/>
    </source>
</evidence>
<dbReference type="FunFam" id="1.10.290.10:FF:000001">
    <property type="entry name" value="DNA topoisomerase"/>
    <property type="match status" value="1"/>
</dbReference>
<dbReference type="GO" id="GO:0031422">
    <property type="term" value="C:RecQ family helicase-topoisomerase III complex"/>
    <property type="evidence" value="ECO:0007669"/>
    <property type="project" value="TreeGrafter"/>
</dbReference>
<dbReference type="InterPro" id="IPR003602">
    <property type="entry name" value="Topo_IA_DNA-bd_dom"/>
</dbReference>
<evidence type="ECO:0000256" key="4">
    <source>
        <dbReference type="ARBA" id="ARBA00023125"/>
    </source>
</evidence>
<dbReference type="Gene3D" id="1.10.460.10">
    <property type="entry name" value="Topoisomerase I, domain 2"/>
    <property type="match status" value="1"/>
</dbReference>
<dbReference type="PROSITE" id="PS52039">
    <property type="entry name" value="TOPO_IA_2"/>
    <property type="match status" value="1"/>
</dbReference>
<dbReference type="InterPro" id="IPR003601">
    <property type="entry name" value="Topo_IA_2"/>
</dbReference>
<comment type="function">
    <text evidence="6">Introduces a single-strand break via transesterification at a target site in duplex DNA. Releases the supercoiling and torsional tension of DNA introduced during the DNA replication and transcription by transiently cleaving and rejoining one strand of the DNA duplex. The scissile phosphodiester is attacked by the catalytic tyrosine of the enzyme, resulting in the formation of a DNA-(5'-phosphotyrosyl)-enzyme intermediate and the expulsion of a 3'-OH DNA strand.</text>
</comment>
<feature type="domain" description="Topo IA-type catalytic" evidence="8">
    <location>
        <begin position="166"/>
        <end position="596"/>
    </location>
</feature>
<dbReference type="Pfam" id="PF01751">
    <property type="entry name" value="Toprim"/>
    <property type="match status" value="1"/>
</dbReference>
<dbReference type="PROSITE" id="PS50880">
    <property type="entry name" value="TOPRIM"/>
    <property type="match status" value="1"/>
</dbReference>
<sequence>MKILCVAEKPSISKEVANILGGGRKKVRNSREKFIKNYDFTFTFNSEDGPCQVTMTSVAGHITGLDFGSAFSWGNCVPGRLFEADIKTIITKKSIYENIAEEARNADKLMIWTDCDREGEYIGFEIMNAARKYNRNLGLNNIWRARFSHLERNHIIRAAKNPVNLDMSAVSAVSCRMEIDLRVGTSFTRLLTDQLRQKGIIEKNELASYGTCQFPTLGFVVDRYKRVKSFTPEPFWYIEIETRKENKKTVFNWVRGHFFDKMYVVMLYDRCCKSGEFGTISKIESKRKPNFRPFPLTTVELQKDCARFFKMSAKTALAAAERLYNLGYLSYPRTETDRFAKETDFKSLLEVHKQDPRWGSYTTKLLNEGFETPRSGSHDDKAHPPIHPIKYVSLDTLNTLDEKKVYEYVVRRFIACCSKDAVGTQTVVTLKWGDEFFTASGLMVHEKNYLEVYTYKKWESSKQLPKFTEGEQVKLSSGILKDGKTSPPNHMTEPELIALMDANGIGTDATIAEHINKIETRHYINKLKKGKNEYILPTPLGMGLIEGLEKMEFEDVSLSKPFLRKSLERSLEDIATGSRPKVDVLNTTIGVYVDAYSVCSHQILVLCNECRRIILGNSSNNNNNNNNNT</sequence>
<dbReference type="CDD" id="cd03362">
    <property type="entry name" value="TOPRIM_TopoIA_TopoIII"/>
    <property type="match status" value="1"/>
</dbReference>
<dbReference type="Gene3D" id="3.40.50.140">
    <property type="match status" value="1"/>
</dbReference>